<protein>
    <submittedName>
        <fullName evidence="3">Uncharacterized protein</fullName>
    </submittedName>
</protein>
<gene>
    <name evidence="2" type="ORF">BN1708_011493</name>
    <name evidence="3" type="ORF">BN1723_005416</name>
</gene>
<sequence>MALPTIGPLSPREGDQAAHMMMRDSGTTPLPSASSTRQGLLHRLVSRSTEANLAPERPPPLASTAQGARAGVLEYRWMHARHCGAPKRTLTGSMRHSNHHQHRSELG</sequence>
<feature type="region of interest" description="Disordered" evidence="1">
    <location>
        <begin position="1"/>
        <end position="67"/>
    </location>
</feature>
<name>A0A0G4N8P5_VERLO</name>
<evidence type="ECO:0000256" key="1">
    <source>
        <dbReference type="SAM" id="MobiDB-lite"/>
    </source>
</evidence>
<keyword evidence="4" id="KW-1185">Reference proteome</keyword>
<organism evidence="3 5">
    <name type="scientific">Verticillium longisporum</name>
    <name type="common">Verticillium dahliae var. longisporum</name>
    <dbReference type="NCBI Taxonomy" id="100787"/>
    <lineage>
        <taxon>Eukaryota</taxon>
        <taxon>Fungi</taxon>
        <taxon>Dikarya</taxon>
        <taxon>Ascomycota</taxon>
        <taxon>Pezizomycotina</taxon>
        <taxon>Sordariomycetes</taxon>
        <taxon>Hypocreomycetidae</taxon>
        <taxon>Glomerellales</taxon>
        <taxon>Plectosphaerellaceae</taxon>
        <taxon>Verticillium</taxon>
    </lineage>
</organism>
<dbReference type="Proteomes" id="UP000044602">
    <property type="component" value="Unassembled WGS sequence"/>
</dbReference>
<proteinExistence type="predicted"/>
<evidence type="ECO:0000313" key="5">
    <source>
        <dbReference type="Proteomes" id="UP000045706"/>
    </source>
</evidence>
<feature type="compositionally biased region" description="Basic residues" evidence="1">
    <location>
        <begin position="96"/>
        <end position="107"/>
    </location>
</feature>
<reference evidence="4 5" key="1">
    <citation type="submission" date="2015-05" db="EMBL/GenBank/DDBJ databases">
        <authorList>
            <person name="Fogelqvist Johan"/>
        </authorList>
    </citation>
    <scope>NUCLEOTIDE SEQUENCE [LARGE SCALE GENOMIC DNA]</scope>
    <source>
        <strain evidence="2">VL1</strain>
        <strain evidence="3">VL2</strain>
    </source>
</reference>
<feature type="compositionally biased region" description="Polar residues" evidence="1">
    <location>
        <begin position="25"/>
        <end position="38"/>
    </location>
</feature>
<dbReference type="AlphaFoldDB" id="A0A0G4N8P5"/>
<accession>A0A0G4N8P5</accession>
<dbReference type="EMBL" id="CVQH01006669">
    <property type="protein sequence ID" value="CRK15648.1"/>
    <property type="molecule type" value="Genomic_DNA"/>
</dbReference>
<evidence type="ECO:0000313" key="4">
    <source>
        <dbReference type="Proteomes" id="UP000044602"/>
    </source>
</evidence>
<dbReference type="Proteomes" id="UP000045706">
    <property type="component" value="Unassembled WGS sequence"/>
</dbReference>
<dbReference type="EMBL" id="CVQI01032940">
    <property type="protein sequence ID" value="CRK42788.1"/>
    <property type="molecule type" value="Genomic_DNA"/>
</dbReference>
<feature type="region of interest" description="Disordered" evidence="1">
    <location>
        <begin position="86"/>
        <end position="107"/>
    </location>
</feature>
<evidence type="ECO:0000313" key="2">
    <source>
        <dbReference type="EMBL" id="CRK15648.1"/>
    </source>
</evidence>
<evidence type="ECO:0000313" key="3">
    <source>
        <dbReference type="EMBL" id="CRK42788.1"/>
    </source>
</evidence>